<dbReference type="InterPro" id="IPR018060">
    <property type="entry name" value="HTH_AraC"/>
</dbReference>
<dbReference type="EMBL" id="CP001618">
    <property type="protein sequence ID" value="ACQ81215.1"/>
    <property type="molecule type" value="Genomic_DNA"/>
</dbReference>
<keyword evidence="1" id="KW-0805">Transcription regulation</keyword>
<dbReference type="Proteomes" id="UP000007962">
    <property type="component" value="Chromosome"/>
</dbReference>
<dbReference type="InterPro" id="IPR009057">
    <property type="entry name" value="Homeodomain-like_sf"/>
</dbReference>
<accession>C5BZN5</accession>
<name>C5BZN5_BEUC1</name>
<dbReference type="InterPro" id="IPR046532">
    <property type="entry name" value="DUF6597"/>
</dbReference>
<evidence type="ECO:0000313" key="6">
    <source>
        <dbReference type="Proteomes" id="UP000007962"/>
    </source>
</evidence>
<dbReference type="PROSITE" id="PS01124">
    <property type="entry name" value="HTH_ARAC_FAMILY_2"/>
    <property type="match status" value="1"/>
</dbReference>
<gene>
    <name evidence="5" type="ordered locus">Bcav_2970</name>
</gene>
<organism evidence="5 6">
    <name type="scientific">Beutenbergia cavernae (strain ATCC BAA-8 / DSM 12333 / CCUG 43141 / JCM 11478 / NBRC 16432 / NCIMB 13614 / HKI 0122)</name>
    <dbReference type="NCBI Taxonomy" id="471853"/>
    <lineage>
        <taxon>Bacteria</taxon>
        <taxon>Bacillati</taxon>
        <taxon>Actinomycetota</taxon>
        <taxon>Actinomycetes</taxon>
        <taxon>Micrococcales</taxon>
        <taxon>Beutenbergiaceae</taxon>
        <taxon>Beutenbergia</taxon>
    </lineage>
</organism>
<dbReference type="SMART" id="SM00342">
    <property type="entry name" value="HTH_ARAC"/>
    <property type="match status" value="1"/>
</dbReference>
<dbReference type="KEGG" id="bcv:Bcav_2970"/>
<dbReference type="SUPFAM" id="SSF46689">
    <property type="entry name" value="Homeodomain-like"/>
    <property type="match status" value="1"/>
</dbReference>
<dbReference type="Pfam" id="PF20240">
    <property type="entry name" value="DUF6597"/>
    <property type="match status" value="1"/>
</dbReference>
<dbReference type="OrthoDB" id="2559672at2"/>
<dbReference type="STRING" id="471853.Bcav_2970"/>
<keyword evidence="2" id="KW-0238">DNA-binding</keyword>
<keyword evidence="6" id="KW-1185">Reference proteome</keyword>
<proteinExistence type="predicted"/>
<feature type="domain" description="HTH araC/xylS-type" evidence="4">
    <location>
        <begin position="174"/>
        <end position="271"/>
    </location>
</feature>
<evidence type="ECO:0000313" key="5">
    <source>
        <dbReference type="EMBL" id="ACQ81215.1"/>
    </source>
</evidence>
<sequence>MKPDSPLDDVGRAHLVDPDDHSFTIARRTPARDLTDLARRFWIPVWSVPAGLEAPQHVLQYPVCLIVVAAHYARFYGVASGLSTTTLVGSGWGVGLMLQPAAGHLLTGRPVSDLTDRFEDLGDAVPGGESLTRAVRAAMAPAPHDPAAQETAAHAVEDLVRTHLPVDAEGLLVNRVVARAEGDPGITRVAHLCEAYDLSERSLQRLTRRRVGLTPKWLIQRRRLQEASEQLRDPELSATAIAADLGYADQAHFTRDFRRVTGLTPGAFAARFRARG</sequence>
<dbReference type="Gene3D" id="1.10.10.60">
    <property type="entry name" value="Homeodomain-like"/>
    <property type="match status" value="1"/>
</dbReference>
<dbReference type="HOGENOM" id="CLU_066193_5_0_11"/>
<dbReference type="GO" id="GO:0043565">
    <property type="term" value="F:sequence-specific DNA binding"/>
    <property type="evidence" value="ECO:0007669"/>
    <property type="project" value="InterPro"/>
</dbReference>
<dbReference type="eggNOG" id="COG2207">
    <property type="taxonomic scope" value="Bacteria"/>
</dbReference>
<dbReference type="RefSeq" id="WP_015883455.1">
    <property type="nucleotide sequence ID" value="NC_012669.1"/>
</dbReference>
<evidence type="ECO:0000256" key="1">
    <source>
        <dbReference type="ARBA" id="ARBA00023015"/>
    </source>
</evidence>
<evidence type="ECO:0000256" key="2">
    <source>
        <dbReference type="ARBA" id="ARBA00023125"/>
    </source>
</evidence>
<keyword evidence="3" id="KW-0804">Transcription</keyword>
<reference evidence="5 6" key="1">
    <citation type="journal article" date="2009" name="Stand. Genomic Sci.">
        <title>Complete genome sequence of Beutenbergia cavernae type strain (HKI 0122).</title>
        <authorList>
            <person name="Land M."/>
            <person name="Pukall R."/>
            <person name="Abt B."/>
            <person name="Goker M."/>
            <person name="Rohde M."/>
            <person name="Glavina Del Rio T."/>
            <person name="Tice H."/>
            <person name="Copeland A."/>
            <person name="Cheng J.F."/>
            <person name="Lucas S."/>
            <person name="Chen F."/>
            <person name="Nolan M."/>
            <person name="Bruce D."/>
            <person name="Goodwin L."/>
            <person name="Pitluck S."/>
            <person name="Ivanova N."/>
            <person name="Mavromatis K."/>
            <person name="Ovchinnikova G."/>
            <person name="Pati A."/>
            <person name="Chen A."/>
            <person name="Palaniappan K."/>
            <person name="Hauser L."/>
            <person name="Chang Y.J."/>
            <person name="Jefferies C.C."/>
            <person name="Saunders E."/>
            <person name="Brettin T."/>
            <person name="Detter J.C."/>
            <person name="Han C."/>
            <person name="Chain P."/>
            <person name="Bristow J."/>
            <person name="Eisen J.A."/>
            <person name="Markowitz V."/>
            <person name="Hugenholtz P."/>
            <person name="Kyrpides N.C."/>
            <person name="Klenk H.P."/>
            <person name="Lapidus A."/>
        </authorList>
    </citation>
    <scope>NUCLEOTIDE SEQUENCE [LARGE SCALE GENOMIC DNA]</scope>
    <source>
        <strain evidence="6">ATCC BAA-8 / DSM 12333 / NBRC 16432</strain>
    </source>
</reference>
<protein>
    <submittedName>
        <fullName evidence="5">Transcriptional regulator, AraC family</fullName>
    </submittedName>
</protein>
<dbReference type="Pfam" id="PF12833">
    <property type="entry name" value="HTH_18"/>
    <property type="match status" value="1"/>
</dbReference>
<evidence type="ECO:0000259" key="4">
    <source>
        <dbReference type="PROSITE" id="PS01124"/>
    </source>
</evidence>
<dbReference type="GO" id="GO:0003700">
    <property type="term" value="F:DNA-binding transcription factor activity"/>
    <property type="evidence" value="ECO:0007669"/>
    <property type="project" value="InterPro"/>
</dbReference>
<evidence type="ECO:0000256" key="3">
    <source>
        <dbReference type="ARBA" id="ARBA00023163"/>
    </source>
</evidence>
<dbReference type="AlphaFoldDB" id="C5BZN5"/>
<dbReference type="InterPro" id="IPR050204">
    <property type="entry name" value="AraC_XylS_family_regulators"/>
</dbReference>
<dbReference type="PANTHER" id="PTHR46796">
    <property type="entry name" value="HTH-TYPE TRANSCRIPTIONAL ACTIVATOR RHAS-RELATED"/>
    <property type="match status" value="1"/>
</dbReference>